<evidence type="ECO:0000313" key="1">
    <source>
        <dbReference type="EMBL" id="MQQ29456.1"/>
    </source>
</evidence>
<dbReference type="EMBL" id="WIJP01000004">
    <property type="protein sequence ID" value="MQQ29456.1"/>
    <property type="molecule type" value="Genomic_DNA"/>
</dbReference>
<dbReference type="AlphaFoldDB" id="A0A6I1TWX7"/>
<comment type="caution">
    <text evidence="1">The sequence shown here is derived from an EMBL/GenBank/DDBJ whole genome shotgun (WGS) entry which is preliminary data.</text>
</comment>
<dbReference type="SUPFAM" id="SSF81631">
    <property type="entry name" value="PAP/OAS1 substrate-binding domain"/>
    <property type="match status" value="1"/>
</dbReference>
<dbReference type="Gene3D" id="3.30.460.10">
    <property type="entry name" value="Beta Polymerase, domain 2"/>
    <property type="match status" value="1"/>
</dbReference>
<organism evidence="1 2">
    <name type="scientific">Streptococcus mitis</name>
    <dbReference type="NCBI Taxonomy" id="28037"/>
    <lineage>
        <taxon>Bacteria</taxon>
        <taxon>Bacillati</taxon>
        <taxon>Bacillota</taxon>
        <taxon>Bacilli</taxon>
        <taxon>Lactobacillales</taxon>
        <taxon>Streptococcaceae</taxon>
        <taxon>Streptococcus</taxon>
        <taxon>Streptococcus mitis group</taxon>
    </lineage>
</organism>
<accession>A0A6I1TWX7</accession>
<dbReference type="GO" id="GO:0016779">
    <property type="term" value="F:nucleotidyltransferase activity"/>
    <property type="evidence" value="ECO:0007669"/>
    <property type="project" value="UniProtKB-KW"/>
</dbReference>
<dbReference type="RefSeq" id="WP_153223503.1">
    <property type="nucleotide sequence ID" value="NZ_WIJP01000004.1"/>
</dbReference>
<keyword evidence="1" id="KW-0808">Transferase</keyword>
<evidence type="ECO:0000313" key="2">
    <source>
        <dbReference type="Proteomes" id="UP000438885"/>
    </source>
</evidence>
<dbReference type="Gene3D" id="1.20.120.330">
    <property type="entry name" value="Nucleotidyltransferases domain 2"/>
    <property type="match status" value="1"/>
</dbReference>
<proteinExistence type="predicted"/>
<name>A0A6I1TWX7_STRMT</name>
<dbReference type="InterPro" id="IPR043519">
    <property type="entry name" value="NT_sf"/>
</dbReference>
<protein>
    <submittedName>
        <fullName evidence="1">Aminoglycoside adenylyltransferase</fullName>
    </submittedName>
</protein>
<dbReference type="InterPro" id="IPR007530">
    <property type="entry name" value="Aminoglycoside_adenylylTfrase"/>
</dbReference>
<dbReference type="Pfam" id="PF04439">
    <property type="entry name" value="Adenyl_transf"/>
    <property type="match status" value="1"/>
</dbReference>
<dbReference type="Proteomes" id="UP000438885">
    <property type="component" value="Unassembled WGS sequence"/>
</dbReference>
<gene>
    <name evidence="1" type="ORF">GEZ84_03520</name>
</gene>
<dbReference type="PIRSF" id="PIRSF000812">
    <property type="entry name" value="AAD"/>
    <property type="match status" value="1"/>
</dbReference>
<keyword evidence="1" id="KW-0548">Nucleotidyltransferase</keyword>
<dbReference type="SUPFAM" id="SSF81301">
    <property type="entry name" value="Nucleotidyltransferase"/>
    <property type="match status" value="1"/>
</dbReference>
<sequence>MRAETEMLDLILQTAKTLQVKAVGLSGSRTNPKAPKDEFQDYDVVYVVDDLDNLTSDLSWLDQFGKRIIEQEVALDHRRLYLMLFEDGNRIDLTLCPKEHIQEWVDSEAGFTVLEDEKGLFESYSPSPKRFWIHSATETDFKNSCNEFWWVSAYVVKGICRKQVIYATDYLYSICQQELLKVLSWQVASDRGKVDIGKNYKYLFNYLPTEKEKEFSNLLDFSSIEKLTQSLFATMQLFHQEAQFFAQKMGFDYDTEVAEKMIEYAEERVKKFGNN</sequence>
<reference evidence="1 2" key="1">
    <citation type="submission" date="2019-10" db="EMBL/GenBank/DDBJ databases">
        <title>Streptococcus mitis of the oral and urogenital tracts.</title>
        <authorList>
            <person name="Price T."/>
            <person name="Mores C.R."/>
            <person name="Putonti C."/>
            <person name="Wolfe A.J."/>
        </authorList>
    </citation>
    <scope>NUCLEOTIDE SEQUENCE [LARGE SCALE GENOMIC DNA]</scope>
    <source>
        <strain evidence="1 2">SM10</strain>
    </source>
</reference>